<comment type="caution">
    <text evidence="9">The sequence shown here is derived from an EMBL/GenBank/DDBJ whole genome shotgun (WGS) entry which is preliminary data.</text>
</comment>
<dbReference type="GO" id="GO:0003677">
    <property type="term" value="F:DNA binding"/>
    <property type="evidence" value="ECO:0007669"/>
    <property type="project" value="InterPro"/>
</dbReference>
<dbReference type="GO" id="GO:0005634">
    <property type="term" value="C:nucleus"/>
    <property type="evidence" value="ECO:0007669"/>
    <property type="project" value="UniProtKB-SubCell"/>
</dbReference>
<evidence type="ECO:0000256" key="2">
    <source>
        <dbReference type="ARBA" id="ARBA00022491"/>
    </source>
</evidence>
<sequence>MGNHKFRFSDMIPNAWFFKLKDMSKPRSSYSKTLIPTKKKKQSSSSSSSSLSALNPTSEFSKPHVSDQRKSYYFTRDLANFQREFPTKSSLPLPNETSVVDPPRKSSQRRRSGAKRNRPRLVSSTISAGCTCRATVQSVWADPDHHDVDDSSPSNSGPDQSSSSEPDSVLTEYGSDRSMVSWSSSPPCKCGAANDIVIDINNDGVDDHRRRLPPIITKKNEPTTKIQRTSAEFSEKNAYGSLSVKVVKEDFVTSTTAAAAASPARKSSSPGMKLRVNSPRIGNYRRIQGRRSASSNSNSSSAASRRSISDSFAVVKASKDPRRDFKESMVEMIVENNIKASKDLEELLACYLSLNSDEYHDLIINVFKQIWFEFIHLRLK</sequence>
<dbReference type="NCBIfam" id="TIGR01568">
    <property type="entry name" value="A_thal_3678"/>
    <property type="match status" value="1"/>
</dbReference>
<accession>A0AAD4IQZ8</accession>
<gene>
    <name evidence="9" type="ORF">C2S53_014793</name>
</gene>
<comment type="function">
    <text evidence="6">Transcriptional repressor that regulates multiple aspects of plant growth and development.</text>
</comment>
<evidence type="ECO:0000256" key="3">
    <source>
        <dbReference type="ARBA" id="ARBA00023015"/>
    </source>
</evidence>
<evidence type="ECO:0000256" key="1">
    <source>
        <dbReference type="ARBA" id="ARBA00004123"/>
    </source>
</evidence>
<dbReference type="InterPro" id="IPR025830">
    <property type="entry name" value="DNA_bnd_dom_ovate"/>
</dbReference>
<dbReference type="PANTHER" id="PTHR33057:SF151">
    <property type="entry name" value="TRANSCRIPTION REPRESSOR OFP1"/>
    <property type="match status" value="1"/>
</dbReference>
<evidence type="ECO:0000313" key="10">
    <source>
        <dbReference type="Proteomes" id="UP001190926"/>
    </source>
</evidence>
<dbReference type="PROSITE" id="PS51754">
    <property type="entry name" value="OVATE"/>
    <property type="match status" value="1"/>
</dbReference>
<keyword evidence="4 6" id="KW-0804">Transcription</keyword>
<evidence type="ECO:0000313" key="9">
    <source>
        <dbReference type="EMBL" id="KAH6757153.1"/>
    </source>
</evidence>
<dbReference type="AlphaFoldDB" id="A0AAD4IQZ8"/>
<protein>
    <recommendedName>
        <fullName evidence="6">Transcription repressor</fullName>
    </recommendedName>
    <alternativeName>
        <fullName evidence="6">Ovate family protein</fullName>
    </alternativeName>
</protein>
<feature type="compositionally biased region" description="Low complexity" evidence="7">
    <location>
        <begin position="43"/>
        <end position="52"/>
    </location>
</feature>
<dbReference type="Pfam" id="PF13724">
    <property type="entry name" value="DNA_binding_2"/>
    <property type="match status" value="1"/>
</dbReference>
<evidence type="ECO:0000259" key="8">
    <source>
        <dbReference type="PROSITE" id="PS51754"/>
    </source>
</evidence>
<feature type="domain" description="OVATE" evidence="8">
    <location>
        <begin position="314"/>
        <end position="373"/>
    </location>
</feature>
<evidence type="ECO:0000256" key="5">
    <source>
        <dbReference type="ARBA" id="ARBA00023242"/>
    </source>
</evidence>
<dbReference type="InterPro" id="IPR038933">
    <property type="entry name" value="Ovate"/>
</dbReference>
<proteinExistence type="predicted"/>
<organism evidence="9 10">
    <name type="scientific">Perilla frutescens var. hirtella</name>
    <name type="common">Perilla citriodora</name>
    <name type="synonym">Perilla setoyensis</name>
    <dbReference type="NCBI Taxonomy" id="608512"/>
    <lineage>
        <taxon>Eukaryota</taxon>
        <taxon>Viridiplantae</taxon>
        <taxon>Streptophyta</taxon>
        <taxon>Embryophyta</taxon>
        <taxon>Tracheophyta</taxon>
        <taxon>Spermatophyta</taxon>
        <taxon>Magnoliopsida</taxon>
        <taxon>eudicotyledons</taxon>
        <taxon>Gunneridae</taxon>
        <taxon>Pentapetalae</taxon>
        <taxon>asterids</taxon>
        <taxon>lamiids</taxon>
        <taxon>Lamiales</taxon>
        <taxon>Lamiaceae</taxon>
        <taxon>Nepetoideae</taxon>
        <taxon>Elsholtzieae</taxon>
        <taxon>Perilla</taxon>
    </lineage>
</organism>
<feature type="compositionally biased region" description="Polar residues" evidence="7">
    <location>
        <begin position="87"/>
        <end position="98"/>
    </location>
</feature>
<keyword evidence="3 6" id="KW-0805">Transcription regulation</keyword>
<dbReference type="InterPro" id="IPR006458">
    <property type="entry name" value="Ovate_C"/>
</dbReference>
<dbReference type="GO" id="GO:0045892">
    <property type="term" value="P:negative regulation of DNA-templated transcription"/>
    <property type="evidence" value="ECO:0007669"/>
    <property type="project" value="UniProtKB-UniRule"/>
</dbReference>
<feature type="compositionally biased region" description="Low complexity" evidence="7">
    <location>
        <begin position="151"/>
        <end position="168"/>
    </location>
</feature>
<feature type="region of interest" description="Disordered" evidence="7">
    <location>
        <begin position="256"/>
        <end position="280"/>
    </location>
</feature>
<feature type="region of interest" description="Disordered" evidence="7">
    <location>
        <begin position="85"/>
        <end position="122"/>
    </location>
</feature>
<evidence type="ECO:0000256" key="4">
    <source>
        <dbReference type="ARBA" id="ARBA00023163"/>
    </source>
</evidence>
<reference evidence="9 10" key="1">
    <citation type="journal article" date="2021" name="Nat. Commun.">
        <title>Incipient diploidization of the medicinal plant Perilla within 10,000 years.</title>
        <authorList>
            <person name="Zhang Y."/>
            <person name="Shen Q."/>
            <person name="Leng L."/>
            <person name="Zhang D."/>
            <person name="Chen S."/>
            <person name="Shi Y."/>
            <person name="Ning Z."/>
            <person name="Chen S."/>
        </authorList>
    </citation>
    <scope>NUCLEOTIDE SEQUENCE [LARGE SCALE GENOMIC DNA]</scope>
    <source>
        <strain evidence="10">cv. PC099</strain>
    </source>
</reference>
<dbReference type="Proteomes" id="UP001190926">
    <property type="component" value="Unassembled WGS sequence"/>
</dbReference>
<keyword evidence="5 6" id="KW-0539">Nucleus</keyword>
<feature type="compositionally biased region" description="Basic residues" evidence="7">
    <location>
        <begin position="106"/>
        <end position="119"/>
    </location>
</feature>
<dbReference type="EMBL" id="SDAM02029495">
    <property type="protein sequence ID" value="KAH6757153.1"/>
    <property type="molecule type" value="Genomic_DNA"/>
</dbReference>
<feature type="region of interest" description="Disordered" evidence="7">
    <location>
        <begin position="142"/>
        <end position="185"/>
    </location>
</feature>
<dbReference type="PANTHER" id="PTHR33057">
    <property type="entry name" value="TRANSCRIPTION REPRESSOR OFP7-RELATED"/>
    <property type="match status" value="1"/>
</dbReference>
<keyword evidence="10" id="KW-1185">Reference proteome</keyword>
<dbReference type="Pfam" id="PF04844">
    <property type="entry name" value="Ovate"/>
    <property type="match status" value="1"/>
</dbReference>
<comment type="subcellular location">
    <subcellularLocation>
        <location evidence="1 6">Nucleus</location>
    </subcellularLocation>
</comment>
<feature type="region of interest" description="Disordered" evidence="7">
    <location>
        <begin position="28"/>
        <end position="67"/>
    </location>
</feature>
<feature type="compositionally biased region" description="Low complexity" evidence="7">
    <location>
        <begin position="256"/>
        <end position="269"/>
    </location>
</feature>
<evidence type="ECO:0000256" key="7">
    <source>
        <dbReference type="SAM" id="MobiDB-lite"/>
    </source>
</evidence>
<evidence type="ECO:0000256" key="6">
    <source>
        <dbReference type="RuleBase" id="RU367028"/>
    </source>
</evidence>
<keyword evidence="2 6" id="KW-0678">Repressor</keyword>
<name>A0AAD4IQZ8_PERFH</name>